<gene>
    <name evidence="5" type="ORF">FKR81_12145</name>
</gene>
<dbReference type="InterPro" id="IPR052155">
    <property type="entry name" value="Biofilm_reg_signaling"/>
</dbReference>
<dbReference type="AlphaFoldDB" id="A0A563EX52"/>
<dbReference type="InterPro" id="IPR035919">
    <property type="entry name" value="EAL_sf"/>
</dbReference>
<dbReference type="Proteomes" id="UP000316639">
    <property type="component" value="Unassembled WGS sequence"/>
</dbReference>
<dbReference type="PROSITE" id="PS50887">
    <property type="entry name" value="GGDEF"/>
    <property type="match status" value="1"/>
</dbReference>
<feature type="domain" description="PAS" evidence="1">
    <location>
        <begin position="134"/>
        <end position="174"/>
    </location>
</feature>
<accession>A0A563EX52</accession>
<dbReference type="PANTHER" id="PTHR44757">
    <property type="entry name" value="DIGUANYLATE CYCLASE DGCP"/>
    <property type="match status" value="1"/>
</dbReference>
<comment type="caution">
    <text evidence="5">The sequence shown here is derived from an EMBL/GenBank/DDBJ whole genome shotgun (WGS) entry which is preliminary data.</text>
</comment>
<sequence length="632" mass="68783">MPEQPSNIARRWATVLIESAYSPIFRGRLTHILDEHVARLSRALGTENDTEGDSAADAVGEWLVASRFTGPDSLKGTIETLGELGRGQRLMTMLGSLSAGYVRATRDQLFHQQEKVKNSLLKAVEDAQRSLLESEARFARVFASSGAGIAIMDLDGEVVEVNPALAAMLGHSGEPQPKLVFADADLAVLFNDCRRLLFSDDESVRQERELSRGPEDRLWANVVLSLLRDGEGEPRYYIAVIEDVTDQRMLRDVLRRQASTDMLTGLPNRQSFVNRLEEVIARAGPTDTMTLGYLDVDSVTIVNDGLGYAAGDAVLREVARRLGRVLPEAVIARIGGDEFVVLVEGAPDVSALAELIDDELAEPVFIDGHGVAVSTSIGFVHGTGPEIDPVALLRRAHSTLRRAEKGGKRQWGIFDPVQDLADRTTSARIASMPGAFENGDIRIEYRPIVRLSDGAVVAREAQLRWADLGHDECARYAETLGLASRIGRWMLQEACSLGEPVLVRLSPDQSRDPDLAAIVRRTLRNSALGPLSLLLALDVRGMPDGEENLEVLHDMGVRVLLHEFGGGFAGLSYVDRNPLWGVRLSAPPSERLARQGLAGLVPLLHAAGIQVIAGHPADPDEHRALGVDLVVR</sequence>
<dbReference type="PROSITE" id="PS50883">
    <property type="entry name" value="EAL"/>
    <property type="match status" value="1"/>
</dbReference>
<dbReference type="SUPFAM" id="SSF55785">
    <property type="entry name" value="PYP-like sensor domain (PAS domain)"/>
    <property type="match status" value="1"/>
</dbReference>
<dbReference type="NCBIfam" id="TIGR00254">
    <property type="entry name" value="GGDEF"/>
    <property type="match status" value="1"/>
</dbReference>
<dbReference type="PANTHER" id="PTHR44757:SF2">
    <property type="entry name" value="BIOFILM ARCHITECTURE MAINTENANCE PROTEIN MBAA"/>
    <property type="match status" value="1"/>
</dbReference>
<dbReference type="OrthoDB" id="3650540at2"/>
<protein>
    <submittedName>
        <fullName evidence="5">Diguanylate cyclase</fullName>
    </submittedName>
</protein>
<dbReference type="SUPFAM" id="SSF141868">
    <property type="entry name" value="EAL domain-like"/>
    <property type="match status" value="1"/>
</dbReference>
<organism evidence="5 6">
    <name type="scientific">Lentzea tibetensis</name>
    <dbReference type="NCBI Taxonomy" id="2591470"/>
    <lineage>
        <taxon>Bacteria</taxon>
        <taxon>Bacillati</taxon>
        <taxon>Actinomycetota</taxon>
        <taxon>Actinomycetes</taxon>
        <taxon>Pseudonocardiales</taxon>
        <taxon>Pseudonocardiaceae</taxon>
        <taxon>Lentzea</taxon>
    </lineage>
</organism>
<evidence type="ECO:0000313" key="6">
    <source>
        <dbReference type="Proteomes" id="UP000316639"/>
    </source>
</evidence>
<keyword evidence="6" id="KW-1185">Reference proteome</keyword>
<dbReference type="InterPro" id="IPR000160">
    <property type="entry name" value="GGDEF_dom"/>
</dbReference>
<dbReference type="NCBIfam" id="TIGR00229">
    <property type="entry name" value="sensory_box"/>
    <property type="match status" value="1"/>
</dbReference>
<dbReference type="InterPro" id="IPR000014">
    <property type="entry name" value="PAS"/>
</dbReference>
<feature type="domain" description="PAC" evidence="2">
    <location>
        <begin position="204"/>
        <end position="256"/>
    </location>
</feature>
<evidence type="ECO:0000259" key="1">
    <source>
        <dbReference type="PROSITE" id="PS50112"/>
    </source>
</evidence>
<reference evidence="5 6" key="1">
    <citation type="submission" date="2019-07" db="EMBL/GenBank/DDBJ databases">
        <title>Lentzea xizangensis sp. nov., isolated from Qinghai-Tibetan Plateau Soils.</title>
        <authorList>
            <person name="Huang J."/>
        </authorList>
    </citation>
    <scope>NUCLEOTIDE SEQUENCE [LARGE SCALE GENOMIC DNA]</scope>
    <source>
        <strain evidence="5 6">FXJ1.1311</strain>
    </source>
</reference>
<feature type="domain" description="GGDEF" evidence="4">
    <location>
        <begin position="287"/>
        <end position="416"/>
    </location>
</feature>
<dbReference type="InterPro" id="IPR001633">
    <property type="entry name" value="EAL_dom"/>
</dbReference>
<evidence type="ECO:0000259" key="2">
    <source>
        <dbReference type="PROSITE" id="PS50113"/>
    </source>
</evidence>
<feature type="domain" description="EAL" evidence="3">
    <location>
        <begin position="425"/>
        <end position="632"/>
    </location>
</feature>
<dbReference type="InterPro" id="IPR029787">
    <property type="entry name" value="Nucleotide_cyclase"/>
</dbReference>
<dbReference type="Pfam" id="PF00563">
    <property type="entry name" value="EAL"/>
    <property type="match status" value="1"/>
</dbReference>
<dbReference type="CDD" id="cd01949">
    <property type="entry name" value="GGDEF"/>
    <property type="match status" value="1"/>
</dbReference>
<dbReference type="Gene3D" id="3.20.20.450">
    <property type="entry name" value="EAL domain"/>
    <property type="match status" value="1"/>
</dbReference>
<dbReference type="Gene3D" id="3.30.70.270">
    <property type="match status" value="1"/>
</dbReference>
<evidence type="ECO:0000313" key="5">
    <source>
        <dbReference type="EMBL" id="TWP52307.1"/>
    </source>
</evidence>
<dbReference type="InterPro" id="IPR035965">
    <property type="entry name" value="PAS-like_dom_sf"/>
</dbReference>
<dbReference type="Pfam" id="PF08448">
    <property type="entry name" value="PAS_4"/>
    <property type="match status" value="1"/>
</dbReference>
<dbReference type="SUPFAM" id="SSF55073">
    <property type="entry name" value="Nucleotide cyclase"/>
    <property type="match status" value="1"/>
</dbReference>
<dbReference type="PROSITE" id="PS50113">
    <property type="entry name" value="PAC"/>
    <property type="match status" value="1"/>
</dbReference>
<evidence type="ECO:0000259" key="4">
    <source>
        <dbReference type="PROSITE" id="PS50887"/>
    </source>
</evidence>
<dbReference type="SMART" id="SM00086">
    <property type="entry name" value="PAC"/>
    <property type="match status" value="1"/>
</dbReference>
<dbReference type="CDD" id="cd00130">
    <property type="entry name" value="PAS"/>
    <property type="match status" value="1"/>
</dbReference>
<dbReference type="SMART" id="SM00052">
    <property type="entry name" value="EAL"/>
    <property type="match status" value="1"/>
</dbReference>
<dbReference type="PROSITE" id="PS50112">
    <property type="entry name" value="PAS"/>
    <property type="match status" value="1"/>
</dbReference>
<dbReference type="InterPro" id="IPR043128">
    <property type="entry name" value="Rev_trsase/Diguanyl_cyclase"/>
</dbReference>
<dbReference type="EMBL" id="VOBR01000006">
    <property type="protein sequence ID" value="TWP52307.1"/>
    <property type="molecule type" value="Genomic_DNA"/>
</dbReference>
<dbReference type="InterPro" id="IPR001610">
    <property type="entry name" value="PAC"/>
</dbReference>
<evidence type="ECO:0000259" key="3">
    <source>
        <dbReference type="PROSITE" id="PS50883"/>
    </source>
</evidence>
<dbReference type="SMART" id="SM00267">
    <property type="entry name" value="GGDEF"/>
    <property type="match status" value="1"/>
</dbReference>
<dbReference type="Gene3D" id="3.30.450.20">
    <property type="entry name" value="PAS domain"/>
    <property type="match status" value="1"/>
</dbReference>
<dbReference type="InterPro" id="IPR013656">
    <property type="entry name" value="PAS_4"/>
</dbReference>
<proteinExistence type="predicted"/>
<dbReference type="InterPro" id="IPR000700">
    <property type="entry name" value="PAS-assoc_C"/>
</dbReference>
<name>A0A563EX52_9PSEU</name>
<dbReference type="RefSeq" id="WP_146351111.1">
    <property type="nucleotide sequence ID" value="NZ_VOBR01000006.1"/>
</dbReference>
<dbReference type="Pfam" id="PF00990">
    <property type="entry name" value="GGDEF"/>
    <property type="match status" value="1"/>
</dbReference>